<dbReference type="Proteomes" id="UP000037035">
    <property type="component" value="Unassembled WGS sequence"/>
</dbReference>
<evidence type="ECO:0000313" key="2">
    <source>
        <dbReference type="Proteomes" id="UP000037035"/>
    </source>
</evidence>
<dbReference type="EMBL" id="LAVV01015305">
    <property type="protein sequence ID" value="KNZ43990.1"/>
    <property type="molecule type" value="Genomic_DNA"/>
</dbReference>
<proteinExistence type="predicted"/>
<comment type="caution">
    <text evidence="1">The sequence shown here is derived from an EMBL/GenBank/DDBJ whole genome shotgun (WGS) entry which is preliminary data.</text>
</comment>
<organism evidence="1 2">
    <name type="scientific">Puccinia sorghi</name>
    <dbReference type="NCBI Taxonomy" id="27349"/>
    <lineage>
        <taxon>Eukaryota</taxon>
        <taxon>Fungi</taxon>
        <taxon>Dikarya</taxon>
        <taxon>Basidiomycota</taxon>
        <taxon>Pucciniomycotina</taxon>
        <taxon>Pucciniomycetes</taxon>
        <taxon>Pucciniales</taxon>
        <taxon>Pucciniaceae</taxon>
        <taxon>Puccinia</taxon>
    </lineage>
</organism>
<reference evidence="1 2" key="1">
    <citation type="submission" date="2015-08" db="EMBL/GenBank/DDBJ databases">
        <title>Next Generation Sequencing and Analysis of the Genome of Puccinia sorghi L Schw, the Causal Agent of Maize Common Rust.</title>
        <authorList>
            <person name="Rochi L."/>
            <person name="Burguener G."/>
            <person name="Darino M."/>
            <person name="Turjanski A."/>
            <person name="Kreff E."/>
            <person name="Dieguez M.J."/>
            <person name="Sacco F."/>
        </authorList>
    </citation>
    <scope>NUCLEOTIDE SEQUENCE [LARGE SCALE GENOMIC DNA]</scope>
    <source>
        <strain evidence="1 2">RO10H11247</strain>
    </source>
</reference>
<keyword evidence="2" id="KW-1185">Reference proteome</keyword>
<dbReference type="OrthoDB" id="413361at2759"/>
<feature type="non-terminal residue" evidence="1">
    <location>
        <position position="1"/>
    </location>
</feature>
<sequence>DRLLTGECTKVQRLKIIPQLGKPLASPGGGYKIITKARCLLTHFKLSRSFWAEAVKTALQLSDLTPLSTRNMQIPYQTWTG</sequence>
<dbReference type="AlphaFoldDB" id="A0A0L6U887"/>
<protein>
    <submittedName>
        <fullName evidence="1">Uncharacterized protein</fullName>
    </submittedName>
</protein>
<dbReference type="VEuPathDB" id="FungiDB:VP01_9631g1"/>
<accession>A0A0L6U887</accession>
<name>A0A0L6U887_9BASI</name>
<evidence type="ECO:0000313" key="1">
    <source>
        <dbReference type="EMBL" id="KNZ43990.1"/>
    </source>
</evidence>
<gene>
    <name evidence="1" type="ORF">VP01_9631g1</name>
</gene>